<dbReference type="PANTHER" id="PTHR10218:SF302">
    <property type="entry name" value="GUANINE NUCLEOTIDE-BINDING PROTEIN ALPHA-5 SUBUNIT"/>
    <property type="match status" value="1"/>
</dbReference>
<feature type="binding site" evidence="10">
    <location>
        <position position="103"/>
    </location>
    <ligand>
        <name>Mg(2+)</name>
        <dbReference type="ChEBI" id="CHEBI:18420"/>
    </ligand>
</feature>
<reference evidence="11" key="1">
    <citation type="submission" date="2022-08" db="EMBL/GenBank/DDBJ databases">
        <title>Novel sulphate-reducing endosymbionts in the free-living metamonad Anaeramoeba.</title>
        <authorList>
            <person name="Jerlstrom-Hultqvist J."/>
            <person name="Cepicka I."/>
            <person name="Gallot-Lavallee L."/>
            <person name="Salas-Leiva D."/>
            <person name="Curtis B.A."/>
            <person name="Zahonova K."/>
            <person name="Pipaliya S."/>
            <person name="Dacks J."/>
            <person name="Roger A.J."/>
        </authorList>
    </citation>
    <scope>NUCLEOTIDE SEQUENCE</scope>
    <source>
        <strain evidence="11">Busselton2</strain>
    </source>
</reference>
<name>A0AAV8A003_9EUKA</name>
<dbReference type="GO" id="GO:0003924">
    <property type="term" value="F:GTPase activity"/>
    <property type="evidence" value="ECO:0007669"/>
    <property type="project" value="InterPro"/>
</dbReference>
<keyword evidence="6" id="KW-0564">Palmitate</keyword>
<keyword evidence="2 10" id="KW-0479">Metal-binding</keyword>
<dbReference type="FunFam" id="3.40.50.300:FF:003800">
    <property type="entry name" value="Guanine nucleotide-binding protein G(k) subunit alpha"/>
    <property type="match status" value="1"/>
</dbReference>
<dbReference type="SMART" id="SM00275">
    <property type="entry name" value="G_alpha"/>
    <property type="match status" value="1"/>
</dbReference>
<dbReference type="SUPFAM" id="SSF47895">
    <property type="entry name" value="Transducin (alpha subunit), insertion domain"/>
    <property type="match status" value="1"/>
</dbReference>
<dbReference type="Gene3D" id="3.40.50.300">
    <property type="entry name" value="P-loop containing nucleotide triphosphate hydrolases"/>
    <property type="match status" value="1"/>
</dbReference>
<keyword evidence="7" id="KW-0807">Transducer</keyword>
<evidence type="ECO:0000256" key="9">
    <source>
        <dbReference type="PIRSR" id="PIRSR601019-1"/>
    </source>
</evidence>
<feature type="binding site" evidence="10">
    <location>
        <position position="236"/>
    </location>
    <ligand>
        <name>Mg(2+)</name>
        <dbReference type="ChEBI" id="CHEBI:18420"/>
    </ligand>
</feature>
<dbReference type="EMBL" id="JANTQA010000021">
    <property type="protein sequence ID" value="KAJ3446025.1"/>
    <property type="molecule type" value="Genomic_DNA"/>
</dbReference>
<dbReference type="InterPro" id="IPR027417">
    <property type="entry name" value="P-loop_NTPase"/>
</dbReference>
<evidence type="ECO:0000256" key="2">
    <source>
        <dbReference type="ARBA" id="ARBA00022723"/>
    </source>
</evidence>
<dbReference type="GO" id="GO:0031683">
    <property type="term" value="F:G-protein beta/gamma-subunit complex binding"/>
    <property type="evidence" value="ECO:0007669"/>
    <property type="project" value="InterPro"/>
</dbReference>
<dbReference type="Proteomes" id="UP001146793">
    <property type="component" value="Unassembled WGS sequence"/>
</dbReference>
<feature type="binding site" evidence="9">
    <location>
        <begin position="230"/>
        <end position="236"/>
    </location>
    <ligand>
        <name>GTP</name>
        <dbReference type="ChEBI" id="CHEBI:37565"/>
    </ligand>
</feature>
<dbReference type="InterPro" id="IPR011025">
    <property type="entry name" value="GproteinA_insert"/>
</dbReference>
<dbReference type="AlphaFoldDB" id="A0AAV8A003"/>
<dbReference type="GO" id="GO:0005525">
    <property type="term" value="F:GTP binding"/>
    <property type="evidence" value="ECO:0007669"/>
    <property type="project" value="UniProtKB-KW"/>
</dbReference>
<protein>
    <submittedName>
        <fullName evidence="11">Guanine nucleotide-binding protein g(O) subunit alpha</fullName>
    </submittedName>
</protein>
<evidence type="ECO:0000313" key="12">
    <source>
        <dbReference type="Proteomes" id="UP001146793"/>
    </source>
</evidence>
<organism evidence="11 12">
    <name type="scientific">Anaeramoeba flamelloides</name>
    <dbReference type="NCBI Taxonomy" id="1746091"/>
    <lineage>
        <taxon>Eukaryota</taxon>
        <taxon>Metamonada</taxon>
        <taxon>Anaeramoebidae</taxon>
        <taxon>Anaeramoeba</taxon>
    </lineage>
</organism>
<keyword evidence="8" id="KW-0449">Lipoprotein</keyword>
<dbReference type="CDD" id="cd00066">
    <property type="entry name" value="G-alpha"/>
    <property type="match status" value="1"/>
</dbReference>
<evidence type="ECO:0000256" key="6">
    <source>
        <dbReference type="ARBA" id="ARBA00023139"/>
    </source>
</evidence>
<dbReference type="GO" id="GO:0001664">
    <property type="term" value="F:G protein-coupled receptor binding"/>
    <property type="evidence" value="ECO:0007669"/>
    <property type="project" value="TreeGrafter"/>
</dbReference>
<evidence type="ECO:0000313" key="11">
    <source>
        <dbReference type="EMBL" id="KAJ3446025.1"/>
    </source>
</evidence>
<evidence type="ECO:0000256" key="1">
    <source>
        <dbReference type="ARBA" id="ARBA00022707"/>
    </source>
</evidence>
<evidence type="ECO:0000256" key="3">
    <source>
        <dbReference type="ARBA" id="ARBA00022741"/>
    </source>
</evidence>
<sequence length="407" mass="47562">MGNNTTKKRTLRKERMRNKRIERQIGDQKTDSKIEFKILIIGKLFDPPVFFFFFKHIGTALRINFLNGFFPLVIIPFNRHSSLFAIYNSLLSHSLGCGDSGKSTLVKQMKVLFQDGFSEEVLQLYKISIRKKTLIEMKTLIKQCKSLGINLSNLSSLESSNQFLNNMKTDNKQLTKANADLIQELWSDRGIKTTWKNRNEFQISENMDHFFDKVNEISKKNYRPTTEDILLFRIPTTGISETSFKAHNFNWKVIDVGGQRSERRKWIHHFDNVSTVLFVVAMNEFNKKLFEDQSMNRMHESLAVCETVLNNDFFKKTDCVLLFNKVDLFKESLRKTQFGKHFTKFKGQNNFDDVSLFIKKNFFSTIKRQKKRKVDSHFVKATDTISVEEMINSVISGIIETQSNFQI</sequence>
<keyword evidence="5 9" id="KW-0342">GTP-binding</keyword>
<dbReference type="PANTHER" id="PTHR10218">
    <property type="entry name" value="GTP-BINDING PROTEIN ALPHA SUBUNIT"/>
    <property type="match status" value="1"/>
</dbReference>
<dbReference type="GO" id="GO:0005834">
    <property type="term" value="C:heterotrimeric G-protein complex"/>
    <property type="evidence" value="ECO:0007669"/>
    <property type="project" value="TreeGrafter"/>
</dbReference>
<accession>A0AAV8A003</accession>
<keyword evidence="4 10" id="KW-0460">Magnesium</keyword>
<dbReference type="Pfam" id="PF00503">
    <property type="entry name" value="G-alpha"/>
    <property type="match status" value="1"/>
</dbReference>
<dbReference type="GO" id="GO:0005737">
    <property type="term" value="C:cytoplasm"/>
    <property type="evidence" value="ECO:0007669"/>
    <property type="project" value="TreeGrafter"/>
</dbReference>
<keyword evidence="1" id="KW-0519">Myristate</keyword>
<evidence type="ECO:0000256" key="5">
    <source>
        <dbReference type="ARBA" id="ARBA00023134"/>
    </source>
</evidence>
<dbReference type="PRINTS" id="PR00318">
    <property type="entry name" value="GPROTEINA"/>
</dbReference>
<dbReference type="PROSITE" id="PS51882">
    <property type="entry name" value="G_ALPHA"/>
    <property type="match status" value="1"/>
</dbReference>
<feature type="binding site" evidence="9">
    <location>
        <begin position="324"/>
        <end position="327"/>
    </location>
    <ligand>
        <name>GTP</name>
        <dbReference type="ChEBI" id="CHEBI:37565"/>
    </ligand>
</feature>
<gene>
    <name evidence="11" type="ORF">M0812_08560</name>
</gene>
<dbReference type="InterPro" id="IPR001019">
    <property type="entry name" value="Gprotein_alpha_su"/>
</dbReference>
<feature type="binding site" evidence="9">
    <location>
        <position position="381"/>
    </location>
    <ligand>
        <name>GTP</name>
        <dbReference type="ChEBI" id="CHEBI:37565"/>
    </ligand>
</feature>
<comment type="caution">
    <text evidence="11">The sequence shown here is derived from an EMBL/GenBank/DDBJ whole genome shotgun (WGS) entry which is preliminary data.</text>
</comment>
<dbReference type="GO" id="GO:0046872">
    <property type="term" value="F:metal ion binding"/>
    <property type="evidence" value="ECO:0007669"/>
    <property type="project" value="UniProtKB-KW"/>
</dbReference>
<evidence type="ECO:0000256" key="8">
    <source>
        <dbReference type="ARBA" id="ARBA00023288"/>
    </source>
</evidence>
<evidence type="ECO:0000256" key="4">
    <source>
        <dbReference type="ARBA" id="ARBA00022842"/>
    </source>
</evidence>
<evidence type="ECO:0000256" key="10">
    <source>
        <dbReference type="PIRSR" id="PIRSR601019-2"/>
    </source>
</evidence>
<keyword evidence="3 9" id="KW-0547">Nucleotide-binding</keyword>
<dbReference type="Gene3D" id="1.10.400.10">
    <property type="entry name" value="GI Alpha 1, domain 2-like"/>
    <property type="match status" value="1"/>
</dbReference>
<dbReference type="GO" id="GO:0007188">
    <property type="term" value="P:adenylate cyclase-modulating G protein-coupled receptor signaling pathway"/>
    <property type="evidence" value="ECO:0007669"/>
    <property type="project" value="TreeGrafter"/>
</dbReference>
<evidence type="ECO:0000256" key="7">
    <source>
        <dbReference type="ARBA" id="ARBA00023224"/>
    </source>
</evidence>
<dbReference type="SUPFAM" id="SSF52540">
    <property type="entry name" value="P-loop containing nucleoside triphosphate hydrolases"/>
    <property type="match status" value="1"/>
</dbReference>
<feature type="binding site" evidence="9">
    <location>
        <begin position="255"/>
        <end position="259"/>
    </location>
    <ligand>
        <name>GTP</name>
        <dbReference type="ChEBI" id="CHEBI:37565"/>
    </ligand>
</feature>
<proteinExistence type="predicted"/>